<organism evidence="1 2">
    <name type="scientific">Dibothriocephalus latus</name>
    <name type="common">Fish tapeworm</name>
    <name type="synonym">Diphyllobothrium latum</name>
    <dbReference type="NCBI Taxonomy" id="60516"/>
    <lineage>
        <taxon>Eukaryota</taxon>
        <taxon>Metazoa</taxon>
        <taxon>Spiralia</taxon>
        <taxon>Lophotrochozoa</taxon>
        <taxon>Platyhelminthes</taxon>
        <taxon>Cestoda</taxon>
        <taxon>Eucestoda</taxon>
        <taxon>Diphyllobothriidea</taxon>
        <taxon>Diphyllobothriidae</taxon>
        <taxon>Dibothriocephalus</taxon>
    </lineage>
</organism>
<dbReference type="OrthoDB" id="192608at2759"/>
<dbReference type="GO" id="GO:0042147">
    <property type="term" value="P:retrograde transport, endosome to Golgi"/>
    <property type="evidence" value="ECO:0007669"/>
    <property type="project" value="TreeGrafter"/>
</dbReference>
<dbReference type="GO" id="GO:0005794">
    <property type="term" value="C:Golgi apparatus"/>
    <property type="evidence" value="ECO:0007669"/>
    <property type="project" value="TreeGrafter"/>
</dbReference>
<evidence type="ECO:0000313" key="1">
    <source>
        <dbReference type="EMBL" id="VDN13353.1"/>
    </source>
</evidence>
<keyword evidence="2" id="KW-1185">Reference proteome</keyword>
<dbReference type="Proteomes" id="UP000281553">
    <property type="component" value="Unassembled WGS sequence"/>
</dbReference>
<accession>A0A3P7LQU5</accession>
<dbReference type="AlphaFoldDB" id="A0A3P7LQU5"/>
<gene>
    <name evidence="1" type="ORF">DILT_LOCUS9184</name>
</gene>
<dbReference type="PANTHER" id="PTHR21663">
    <property type="entry name" value="HYPOTHETICAL HEAT DOMAIN-CONTAINING"/>
    <property type="match status" value="1"/>
</dbReference>
<sequence length="268" mass="29197">MRELVAEFTLTDSTCATPASLLSILCHNEDSVVLSSWHQETDQEILESGLEQFGFSSPDPLGKDPAFLFLRDGLFSALSPDRCTSVIALRSLTEGASTPNSCIINTADVSTTDEFEAGLLSAADTGVNVKQQNGVCAVRGAPSVATSLINASVDLFGSLFPYVSLRHRTQMLEHFAECIRVSKAARQEAIQVNIFAAFLCALRKLAETKYAFGDDAALRASAVSLSMVRCWGRMFSGLFLSPNNYVVFVTFYLVSAFRFEDRNPGFFP</sequence>
<name>A0A3P7LQU5_DIBLA</name>
<dbReference type="PANTHER" id="PTHR21663:SF0">
    <property type="entry name" value="HEAT REPEAT-CONTAINING PROTEIN 5B"/>
    <property type="match status" value="1"/>
</dbReference>
<proteinExistence type="predicted"/>
<dbReference type="GO" id="GO:0008104">
    <property type="term" value="P:intracellular protein localization"/>
    <property type="evidence" value="ECO:0007669"/>
    <property type="project" value="TreeGrafter"/>
</dbReference>
<dbReference type="GO" id="GO:0005829">
    <property type="term" value="C:cytosol"/>
    <property type="evidence" value="ECO:0007669"/>
    <property type="project" value="GOC"/>
</dbReference>
<reference evidence="1 2" key="1">
    <citation type="submission" date="2018-11" db="EMBL/GenBank/DDBJ databases">
        <authorList>
            <consortium name="Pathogen Informatics"/>
        </authorList>
    </citation>
    <scope>NUCLEOTIDE SEQUENCE [LARGE SCALE GENOMIC DNA]</scope>
</reference>
<dbReference type="EMBL" id="UYRU01056193">
    <property type="protein sequence ID" value="VDN13353.1"/>
    <property type="molecule type" value="Genomic_DNA"/>
</dbReference>
<dbReference type="GO" id="GO:0030139">
    <property type="term" value="C:endocytic vesicle"/>
    <property type="evidence" value="ECO:0007669"/>
    <property type="project" value="TreeGrafter"/>
</dbReference>
<dbReference type="GO" id="GO:0016020">
    <property type="term" value="C:membrane"/>
    <property type="evidence" value="ECO:0007669"/>
    <property type="project" value="TreeGrafter"/>
</dbReference>
<dbReference type="InterPro" id="IPR040108">
    <property type="entry name" value="Laa1/Sip1/HEATR5"/>
</dbReference>
<protein>
    <submittedName>
        <fullName evidence="1">Uncharacterized protein</fullName>
    </submittedName>
</protein>
<evidence type="ECO:0000313" key="2">
    <source>
        <dbReference type="Proteomes" id="UP000281553"/>
    </source>
</evidence>
<dbReference type="GO" id="GO:0006897">
    <property type="term" value="P:endocytosis"/>
    <property type="evidence" value="ECO:0007669"/>
    <property type="project" value="TreeGrafter"/>
</dbReference>